<dbReference type="Pfam" id="PF00329">
    <property type="entry name" value="Complex1_30kDa"/>
    <property type="match status" value="1"/>
</dbReference>
<proteinExistence type="predicted"/>
<dbReference type="GO" id="GO:0048038">
    <property type="term" value="F:quinone binding"/>
    <property type="evidence" value="ECO:0007669"/>
    <property type="project" value="InterPro"/>
</dbReference>
<feature type="domain" description="NADH:ubiquinone oxidoreductase 30kDa subunit" evidence="3">
    <location>
        <begin position="8"/>
        <end position="122"/>
    </location>
</feature>
<accession>A0A1G2I1X7</accession>
<evidence type="ECO:0000259" key="4">
    <source>
        <dbReference type="Pfam" id="PF00346"/>
    </source>
</evidence>
<dbReference type="InterPro" id="IPR037232">
    <property type="entry name" value="NADH_quin_OxRdtase_su_C/D-like"/>
</dbReference>
<dbReference type="Gene3D" id="3.30.460.80">
    <property type="entry name" value="NADH:ubiquinone oxidoreductase, 30kDa subunit"/>
    <property type="match status" value="1"/>
</dbReference>
<keyword evidence="2" id="KW-0520">NAD</keyword>
<dbReference type="InterPro" id="IPR001135">
    <property type="entry name" value="NADH_Q_OxRdtase_suD"/>
</dbReference>
<dbReference type="Gene3D" id="1.10.645.10">
    <property type="entry name" value="Cytochrome-c3 Hydrogenase, chain B"/>
    <property type="match status" value="1"/>
</dbReference>
<dbReference type="InterPro" id="IPR001268">
    <property type="entry name" value="NADH_UbQ_OxRdtase_30kDa_su"/>
</dbReference>
<dbReference type="PANTHER" id="PTHR43485:SF1">
    <property type="entry name" value="FORMATE HYDROGENLYASE SUBUNIT 5-RELATED"/>
    <property type="match status" value="1"/>
</dbReference>
<gene>
    <name evidence="5" type="ORF">A3D44_04025</name>
</gene>
<dbReference type="SUPFAM" id="SSF56762">
    <property type="entry name" value="HydB/Nqo4-like"/>
    <property type="match status" value="1"/>
</dbReference>
<dbReference type="InterPro" id="IPR052197">
    <property type="entry name" value="ComplexI_49kDa-like"/>
</dbReference>
<dbReference type="InterPro" id="IPR029014">
    <property type="entry name" value="NiFe-Hase_large"/>
</dbReference>
<dbReference type="Pfam" id="PF00346">
    <property type="entry name" value="Complex1_49kDa"/>
    <property type="match status" value="1"/>
</dbReference>
<dbReference type="GO" id="GO:0051287">
    <property type="term" value="F:NAD binding"/>
    <property type="evidence" value="ECO:0007669"/>
    <property type="project" value="InterPro"/>
</dbReference>
<evidence type="ECO:0008006" key="7">
    <source>
        <dbReference type="Google" id="ProtNLM"/>
    </source>
</evidence>
<dbReference type="SUPFAM" id="SSF143243">
    <property type="entry name" value="Nqo5-like"/>
    <property type="match status" value="1"/>
</dbReference>
<keyword evidence="1" id="KW-0560">Oxidoreductase</keyword>
<dbReference type="GO" id="GO:0008137">
    <property type="term" value="F:NADH dehydrogenase (ubiquinone) activity"/>
    <property type="evidence" value="ECO:0007669"/>
    <property type="project" value="InterPro"/>
</dbReference>
<dbReference type="GO" id="GO:0016651">
    <property type="term" value="F:oxidoreductase activity, acting on NAD(P)H"/>
    <property type="evidence" value="ECO:0007669"/>
    <property type="project" value="InterPro"/>
</dbReference>
<dbReference type="PANTHER" id="PTHR43485">
    <property type="entry name" value="HYDROGENASE-4 COMPONENT G"/>
    <property type="match status" value="1"/>
</dbReference>
<evidence type="ECO:0000256" key="2">
    <source>
        <dbReference type="ARBA" id="ARBA00023027"/>
    </source>
</evidence>
<sequence>MAFFEVSAFEIKEIAVDLQAKGAIMNLISATDEGGGQGGFNIWYVFGLPKKNIFIIPFIRLQHTTEFPSLTPAIHSACNFEKKIHTFFGLTPVGHPDLRPILLHENWPVDVFPLRKDFDWQTKTKDVQRPYLFQKVEGEGVYEIPVGPIHAGIIEPGHFRFSVAGEEILLLEAKLGFVHKGSEKLFEVLGLGDKVRLSEKISGDSSFSHSLAFCQAVEQLSGVTVPERALYLRVIYAELERLANHFGDIGAIMIDTGFNFGGANGARLREIIMQINERLTGSRFLRGAGAIGGVLKDINAKEAVALGRHLEKIRKDFLEVIAIAENSTSLLNRLTDTGVLLAKTAQDYGALGVAARAVGIIFDARVDFPYAAYAKLDFNTVETESDGDVYGRFKVRIKESFASINLIKNALTKLPKGPVHVNIENVVFKKNALALGVVEGWRGQIIYFITTDASGNINKVTPCDPSFLNWPLVSEVGAGNVVPDFPLINKSFNLSYSGNDV</sequence>
<evidence type="ECO:0000259" key="3">
    <source>
        <dbReference type="Pfam" id="PF00329"/>
    </source>
</evidence>
<protein>
    <recommendedName>
        <fullName evidence="7">NADH-quinone oxidoreductase subunit D domain-containing protein</fullName>
    </recommendedName>
</protein>
<evidence type="ECO:0000313" key="6">
    <source>
        <dbReference type="Proteomes" id="UP000178820"/>
    </source>
</evidence>
<reference evidence="5 6" key="1">
    <citation type="journal article" date="2016" name="Nat. Commun.">
        <title>Thousands of microbial genomes shed light on interconnected biogeochemical processes in an aquifer system.</title>
        <authorList>
            <person name="Anantharaman K."/>
            <person name="Brown C.T."/>
            <person name="Hug L.A."/>
            <person name="Sharon I."/>
            <person name="Castelle C.J."/>
            <person name="Probst A.J."/>
            <person name="Thomas B.C."/>
            <person name="Singh A."/>
            <person name="Wilkins M.J."/>
            <person name="Karaoz U."/>
            <person name="Brodie E.L."/>
            <person name="Williams K.H."/>
            <person name="Hubbard S.S."/>
            <person name="Banfield J.F."/>
        </authorList>
    </citation>
    <scope>NUCLEOTIDE SEQUENCE [LARGE SCALE GENOMIC DNA]</scope>
</reference>
<dbReference type="Proteomes" id="UP000178820">
    <property type="component" value="Unassembled WGS sequence"/>
</dbReference>
<dbReference type="EMBL" id="MHOT01000019">
    <property type="protein sequence ID" value="OGZ68677.1"/>
    <property type="molecule type" value="Genomic_DNA"/>
</dbReference>
<comment type="caution">
    <text evidence="5">The sequence shown here is derived from an EMBL/GenBank/DDBJ whole genome shotgun (WGS) entry which is preliminary data.</text>
</comment>
<evidence type="ECO:0000313" key="5">
    <source>
        <dbReference type="EMBL" id="OGZ68677.1"/>
    </source>
</evidence>
<feature type="domain" description="NADH-quinone oxidoreductase subunit D" evidence="4">
    <location>
        <begin position="266"/>
        <end position="430"/>
    </location>
</feature>
<dbReference type="AlphaFoldDB" id="A0A1G2I1X7"/>
<organism evidence="5 6">
    <name type="scientific">Candidatus Staskawiczbacteria bacterium RIFCSPHIGHO2_02_FULL_42_22</name>
    <dbReference type="NCBI Taxonomy" id="1802207"/>
    <lineage>
        <taxon>Bacteria</taxon>
        <taxon>Candidatus Staskawicziibacteriota</taxon>
    </lineage>
</organism>
<dbReference type="STRING" id="1802207.A3D44_04025"/>
<evidence type="ECO:0000256" key="1">
    <source>
        <dbReference type="ARBA" id="ARBA00023002"/>
    </source>
</evidence>
<name>A0A1G2I1X7_9BACT</name>